<name>A0A7V9Z6L2_9BACL</name>
<dbReference type="EMBL" id="JACDUT010000004">
    <property type="protein sequence ID" value="MBA2874936.1"/>
    <property type="molecule type" value="Genomic_DNA"/>
</dbReference>
<comment type="caution">
    <text evidence="4">The sequence shown here is derived from an EMBL/GenBank/DDBJ whole genome shotgun (WGS) entry which is preliminary data.</text>
</comment>
<reference evidence="4 5" key="1">
    <citation type="submission" date="2020-07" db="EMBL/GenBank/DDBJ databases">
        <title>Genomic Encyclopedia of Type Strains, Phase IV (KMG-IV): sequencing the most valuable type-strain genomes for metagenomic binning, comparative biology and taxonomic classification.</title>
        <authorList>
            <person name="Goeker M."/>
        </authorList>
    </citation>
    <scope>NUCLEOTIDE SEQUENCE [LARGE SCALE GENOMIC DNA]</scope>
    <source>
        <strain evidence="4 5">DSM 15730</strain>
    </source>
</reference>
<evidence type="ECO:0000313" key="5">
    <source>
        <dbReference type="Proteomes" id="UP000523087"/>
    </source>
</evidence>
<feature type="domain" description="Competence protein CoiA nuclease-like" evidence="1">
    <location>
        <begin position="68"/>
        <end position="223"/>
    </location>
</feature>
<dbReference type="InterPro" id="IPR057253">
    <property type="entry name" value="CoiA-like_N"/>
</dbReference>
<proteinExistence type="predicted"/>
<evidence type="ECO:0000313" key="4">
    <source>
        <dbReference type="EMBL" id="MBA2874936.1"/>
    </source>
</evidence>
<dbReference type="Proteomes" id="UP000523087">
    <property type="component" value="Unassembled WGS sequence"/>
</dbReference>
<dbReference type="InterPro" id="IPR021176">
    <property type="entry name" value="Competence-induced_CoiA"/>
</dbReference>
<keyword evidence="5" id="KW-1185">Reference proteome</keyword>
<evidence type="ECO:0000259" key="2">
    <source>
        <dbReference type="Pfam" id="PF25164"/>
    </source>
</evidence>
<dbReference type="RefSeq" id="WP_181555789.1">
    <property type="nucleotide sequence ID" value="NZ_JACDUT010000004.1"/>
</dbReference>
<sequence>MLVALLKDGRPISLVDRWTRVELIRLKQQETFFCPACEREVILKLGNRRIPHFAHKKEGMCAFEHEAESSTHLAGKMDLFRWLQKQSINVKLEPYFHSIQQRPDLFVVVDQRAYALEYQCSPISEALFRKRNNYYKKAGIRPIWIMGAHHLRHLSLYRFKLSRFHWLFAQHVSLSSQPLLFYYCPETKQMFRLVRFIPFSPYCTFAIPLMNALSSLSFDDLLSYPSVPLPDDFWSEWLSEKKKWRLTFTMYPNKTNRRICSDFYHHRILPPLFPPEAGWPLSHSYLFETPPFIWQTYVLIELSKYHEVIPLSSIYALMNEKIAARIVTVRTLPLANLYHYSRAVYEYLQLLTQLGYIEWKSRHTLQLIKPLTLPKTMDEAVNEDKRLLEAIKIKSGQF</sequence>
<dbReference type="Pfam" id="PF25164">
    <property type="entry name" value="CoiA_N"/>
    <property type="match status" value="1"/>
</dbReference>
<dbReference type="InterPro" id="IPR010330">
    <property type="entry name" value="CoiA_nuc"/>
</dbReference>
<feature type="domain" description="Competence protein CoiA-like N-terminal" evidence="2">
    <location>
        <begin position="16"/>
        <end position="63"/>
    </location>
</feature>
<dbReference type="InterPro" id="IPR057252">
    <property type="entry name" value="CoiA_C"/>
</dbReference>
<accession>A0A7V9Z6L2</accession>
<feature type="domain" description="Competence protein CoiA C-terminal" evidence="3">
    <location>
        <begin position="236"/>
        <end position="380"/>
    </location>
</feature>
<dbReference type="Pfam" id="PF06054">
    <property type="entry name" value="CoiA_nuc"/>
    <property type="match status" value="1"/>
</dbReference>
<dbReference type="AlphaFoldDB" id="A0A7V9Z6L2"/>
<organism evidence="4 5">
    <name type="scientific">Thermaerobacillus caldiproteolyticus</name>
    <dbReference type="NCBI Taxonomy" id="247480"/>
    <lineage>
        <taxon>Bacteria</taxon>
        <taxon>Bacillati</taxon>
        <taxon>Bacillota</taxon>
        <taxon>Bacilli</taxon>
        <taxon>Bacillales</taxon>
        <taxon>Anoxybacillaceae</taxon>
        <taxon>Thermaerobacillus</taxon>
    </lineage>
</organism>
<dbReference type="Pfam" id="PF25166">
    <property type="entry name" value="CoiA_C"/>
    <property type="match status" value="1"/>
</dbReference>
<dbReference type="PIRSF" id="PIRSF007487">
    <property type="entry name" value="Competence-induced_CoiA_bac"/>
    <property type="match status" value="1"/>
</dbReference>
<evidence type="ECO:0000259" key="1">
    <source>
        <dbReference type="Pfam" id="PF06054"/>
    </source>
</evidence>
<gene>
    <name evidence="4" type="ORF">HNR31_001707</name>
</gene>
<evidence type="ECO:0000259" key="3">
    <source>
        <dbReference type="Pfam" id="PF25166"/>
    </source>
</evidence>
<protein>
    <submittedName>
        <fullName evidence="4">Competence CoiA-like predicted nuclease</fullName>
    </submittedName>
</protein>